<reference evidence="1 2" key="1">
    <citation type="submission" date="2021-05" db="EMBL/GenBank/DDBJ databases">
        <title>Draft Whole Genome Sequencing Of Biosensor Chromobacterium violaceum Strain CV026 Reveals A Regulatory RNA In Chromobacterium violaceum Phenotype Regulatory Network.</title>
        <authorList>
            <person name="Hong K.W."/>
            <person name="Chan K.G."/>
            <person name="Chang C.-Y."/>
        </authorList>
    </citation>
    <scope>NUCLEOTIDE SEQUENCE [LARGE SCALE GENOMIC DNA]</scope>
    <source>
        <strain evidence="1 2">ATCC 31532</strain>
    </source>
</reference>
<comment type="caution">
    <text evidence="1">The sequence shown here is derived from an EMBL/GenBank/DDBJ whole genome shotgun (WGS) entry which is preliminary data.</text>
</comment>
<evidence type="ECO:0000313" key="1">
    <source>
        <dbReference type="EMBL" id="MBW8288573.1"/>
    </source>
</evidence>
<dbReference type="EMBL" id="JAHDTB010000010">
    <property type="protein sequence ID" value="MBW8288573.1"/>
    <property type="molecule type" value="Genomic_DNA"/>
</dbReference>
<keyword evidence="2" id="KW-1185">Reference proteome</keyword>
<protein>
    <recommendedName>
        <fullName evidence="3">Cytochrome c family protein</fullName>
    </recommendedName>
</protein>
<name>A0ABS7FER8_9NEIS</name>
<organism evidence="1 2">
    <name type="scientific">Chromobacterium subtsugae</name>
    <dbReference type="NCBI Taxonomy" id="251747"/>
    <lineage>
        <taxon>Bacteria</taxon>
        <taxon>Pseudomonadati</taxon>
        <taxon>Pseudomonadota</taxon>
        <taxon>Betaproteobacteria</taxon>
        <taxon>Neisseriales</taxon>
        <taxon>Chromobacteriaceae</taxon>
        <taxon>Chromobacterium</taxon>
    </lineage>
</organism>
<evidence type="ECO:0000313" key="2">
    <source>
        <dbReference type="Proteomes" id="UP000711178"/>
    </source>
</evidence>
<evidence type="ECO:0008006" key="3">
    <source>
        <dbReference type="Google" id="ProtNLM"/>
    </source>
</evidence>
<dbReference type="Proteomes" id="UP000711178">
    <property type="component" value="Unassembled WGS sequence"/>
</dbReference>
<accession>A0ABS7FER8</accession>
<proteinExistence type="predicted"/>
<sequence length="472" mass="52263">MKIFSLRTKAWLGLAIGGAALLSGVIGAEQAYSPEKSAVAVAGKAANSCLPQEGWFPHRQTLEPNSGQFAADASNCAFHQWSWQMFLWLTQALPDPDHQGQTLPRFLTFPDPRILRGKSQSSADSFLPALNLKDDRPLDEYLQAGPDGMLVDQNGRLVYYSMYLNDVFANFVKEQGLNSAERIRDFNPGINYPVGTLTLKAAWKVLSSEEQKRNDVSHKFYTRTAEVYPLKKRGKGFELDRTYPQEVVLALVGLHVVGTTRHHEEMIWASFEHVDNAPDVDAGAIQDPKTPVSDRDWSFYAKNTPLSACNQNLASSGKLELDETRQTFTPVTQVCRMYPYGSGPDKQPANAANIKALNTAVRNKLEGPWNNYFEVGAIWFDTQKGKPLQANCNFQPGANQCGVVLAGSTRLSNAAIETFTQSQSSMDNCFACHQTMPHYGGPGQQTLPGKNLSISHIMNNLYFDLQSSKKSN</sequence>
<dbReference type="RefSeq" id="WP_052257903.1">
    <property type="nucleotide sequence ID" value="NZ_CP142381.1"/>
</dbReference>
<dbReference type="GeneID" id="89686081"/>
<gene>
    <name evidence="1" type="ORF">KIF53_13130</name>
</gene>